<dbReference type="PANTHER" id="PTHR13691:SF16">
    <property type="entry name" value="LARGE RIBOSOMAL SUBUNIT PROTEIN UL2"/>
    <property type="match status" value="1"/>
</dbReference>
<dbReference type="PANTHER" id="PTHR13691">
    <property type="entry name" value="RIBOSOMAL PROTEIN L2"/>
    <property type="match status" value="1"/>
</dbReference>
<keyword evidence="6" id="KW-1185">Reference proteome</keyword>
<feature type="region of interest" description="Disordered" evidence="4">
    <location>
        <begin position="217"/>
        <end position="240"/>
    </location>
</feature>
<name>A0A7J7F8H4_DICBM</name>
<comment type="caution">
    <text evidence="5">The sequence shown here is derived from an EMBL/GenBank/DDBJ whole genome shotgun (WGS) entry which is preliminary data.</text>
</comment>
<protein>
    <submittedName>
        <fullName evidence="5">Uncharacterized protein</fullName>
    </submittedName>
</protein>
<evidence type="ECO:0000313" key="5">
    <source>
        <dbReference type="EMBL" id="KAF5924014.1"/>
    </source>
</evidence>
<dbReference type="GO" id="GO:0003723">
    <property type="term" value="F:RNA binding"/>
    <property type="evidence" value="ECO:0007669"/>
    <property type="project" value="TreeGrafter"/>
</dbReference>
<dbReference type="InterPro" id="IPR002171">
    <property type="entry name" value="Ribosomal_uL2"/>
</dbReference>
<dbReference type="GO" id="GO:0003735">
    <property type="term" value="F:structural constituent of ribosome"/>
    <property type="evidence" value="ECO:0007669"/>
    <property type="project" value="InterPro"/>
</dbReference>
<sequence length="240" mass="26155">MSPVPPNTLTIGRILNVQNHFNDKPTDHNNILHNKPKNSGAQVKGSALGTLAHGEETGRSASPPQGPVLRLCGTDTRISSSTKRRLSQSGNMTKLSKIIQICGYDVANCGAWCDRALTVSHTAPRDSRAKERRWLCRPRVKPCKGAARLRAVEFAERHGYIKGIKRTELFVTAEGIHVGQFVYCGKKAQLNISNAPPMGTMPQGTVLCYLEEKLGDWDKGAEPPGTTPPSAPTTSRPRRP</sequence>
<dbReference type="Proteomes" id="UP000551758">
    <property type="component" value="Unassembled WGS sequence"/>
</dbReference>
<comment type="similarity">
    <text evidence="1">Belongs to the universal ribosomal protein uL2 family.</text>
</comment>
<dbReference type="GO" id="GO:0022625">
    <property type="term" value="C:cytosolic large ribosomal subunit"/>
    <property type="evidence" value="ECO:0007669"/>
    <property type="project" value="TreeGrafter"/>
</dbReference>
<dbReference type="EMBL" id="JACDTQ010001070">
    <property type="protein sequence ID" value="KAF5924014.1"/>
    <property type="molecule type" value="Genomic_DNA"/>
</dbReference>
<evidence type="ECO:0000256" key="2">
    <source>
        <dbReference type="ARBA" id="ARBA00022980"/>
    </source>
</evidence>
<evidence type="ECO:0000313" key="6">
    <source>
        <dbReference type="Proteomes" id="UP000551758"/>
    </source>
</evidence>
<dbReference type="AlphaFoldDB" id="A0A7J7F8H4"/>
<evidence type="ECO:0000256" key="4">
    <source>
        <dbReference type="SAM" id="MobiDB-lite"/>
    </source>
</evidence>
<gene>
    <name evidence="5" type="ORF">HPG69_010446</name>
</gene>
<reference evidence="5 6" key="1">
    <citation type="journal article" date="2020" name="Mol. Biol. Evol.">
        <title>Interspecific Gene Flow and the Evolution of Specialization in Black and White Rhinoceros.</title>
        <authorList>
            <person name="Moodley Y."/>
            <person name="Westbury M.V."/>
            <person name="Russo I.M."/>
            <person name="Gopalakrishnan S."/>
            <person name="Rakotoarivelo A."/>
            <person name="Olsen R.A."/>
            <person name="Prost S."/>
            <person name="Tunstall T."/>
            <person name="Ryder O.A."/>
            <person name="Dalen L."/>
            <person name="Bruford M.W."/>
        </authorList>
    </citation>
    <scope>NUCLEOTIDE SEQUENCE [LARGE SCALE GENOMIC DNA]</scope>
    <source>
        <strain evidence="5">SBR-YM</strain>
        <tissue evidence="5">Skin</tissue>
    </source>
</reference>
<dbReference type="GO" id="GO:0002181">
    <property type="term" value="P:cytoplasmic translation"/>
    <property type="evidence" value="ECO:0007669"/>
    <property type="project" value="TreeGrafter"/>
</dbReference>
<proteinExistence type="inferred from homology"/>
<keyword evidence="2" id="KW-0689">Ribosomal protein</keyword>
<organism evidence="5 6">
    <name type="scientific">Diceros bicornis minor</name>
    <name type="common">South-central black rhinoceros</name>
    <dbReference type="NCBI Taxonomy" id="77932"/>
    <lineage>
        <taxon>Eukaryota</taxon>
        <taxon>Metazoa</taxon>
        <taxon>Chordata</taxon>
        <taxon>Craniata</taxon>
        <taxon>Vertebrata</taxon>
        <taxon>Euteleostomi</taxon>
        <taxon>Mammalia</taxon>
        <taxon>Eutheria</taxon>
        <taxon>Laurasiatheria</taxon>
        <taxon>Perissodactyla</taxon>
        <taxon>Rhinocerotidae</taxon>
        <taxon>Diceros</taxon>
    </lineage>
</organism>
<evidence type="ECO:0000256" key="3">
    <source>
        <dbReference type="ARBA" id="ARBA00023274"/>
    </source>
</evidence>
<accession>A0A7J7F8H4</accession>
<keyword evidence="3" id="KW-0687">Ribonucleoprotein</keyword>
<evidence type="ECO:0000256" key="1">
    <source>
        <dbReference type="ARBA" id="ARBA00005636"/>
    </source>
</evidence>